<evidence type="ECO:0000313" key="1">
    <source>
        <dbReference type="EMBL" id="KAH1046966.1"/>
    </source>
</evidence>
<dbReference type="PANTHER" id="PTHR47592:SF27">
    <property type="entry name" value="OS08G0421700 PROTEIN"/>
    <property type="match status" value="1"/>
</dbReference>
<keyword evidence="2" id="KW-1185">Reference proteome</keyword>
<dbReference type="Proteomes" id="UP000828251">
    <property type="component" value="Unassembled WGS sequence"/>
</dbReference>
<name>A0A9D3ZL81_9ROSI</name>
<comment type="caution">
    <text evidence="1">The sequence shown here is derived from an EMBL/GenBank/DDBJ whole genome shotgun (WGS) entry which is preliminary data.</text>
</comment>
<protein>
    <submittedName>
        <fullName evidence="1">Uncharacterized protein</fullName>
    </submittedName>
</protein>
<gene>
    <name evidence="1" type="ORF">J1N35_037750</name>
</gene>
<dbReference type="AlphaFoldDB" id="A0A9D3ZL81"/>
<dbReference type="OrthoDB" id="1300022at2759"/>
<proteinExistence type="predicted"/>
<accession>A0A9D3ZL81</accession>
<reference evidence="1 2" key="1">
    <citation type="journal article" date="2021" name="Plant Biotechnol. J.">
        <title>Multi-omics assisted identification of the key and species-specific regulatory components of drought-tolerant mechanisms in Gossypium stocksii.</title>
        <authorList>
            <person name="Yu D."/>
            <person name="Ke L."/>
            <person name="Zhang D."/>
            <person name="Wu Y."/>
            <person name="Sun Y."/>
            <person name="Mei J."/>
            <person name="Sun J."/>
            <person name="Sun Y."/>
        </authorList>
    </citation>
    <scope>NUCLEOTIDE SEQUENCE [LARGE SCALE GENOMIC DNA]</scope>
    <source>
        <strain evidence="2">cv. E1</strain>
        <tissue evidence="1">Leaf</tissue>
    </source>
</reference>
<dbReference type="EMBL" id="JAIQCV010000011">
    <property type="protein sequence ID" value="KAH1046966.1"/>
    <property type="molecule type" value="Genomic_DNA"/>
</dbReference>
<organism evidence="1 2">
    <name type="scientific">Gossypium stocksii</name>
    <dbReference type="NCBI Taxonomy" id="47602"/>
    <lineage>
        <taxon>Eukaryota</taxon>
        <taxon>Viridiplantae</taxon>
        <taxon>Streptophyta</taxon>
        <taxon>Embryophyta</taxon>
        <taxon>Tracheophyta</taxon>
        <taxon>Spermatophyta</taxon>
        <taxon>Magnoliopsida</taxon>
        <taxon>eudicotyledons</taxon>
        <taxon>Gunneridae</taxon>
        <taxon>Pentapetalae</taxon>
        <taxon>rosids</taxon>
        <taxon>malvids</taxon>
        <taxon>Malvales</taxon>
        <taxon>Malvaceae</taxon>
        <taxon>Malvoideae</taxon>
        <taxon>Gossypium</taxon>
    </lineage>
</organism>
<dbReference type="PANTHER" id="PTHR47592">
    <property type="entry name" value="PBF68 PROTEIN"/>
    <property type="match status" value="1"/>
</dbReference>
<evidence type="ECO:0000313" key="2">
    <source>
        <dbReference type="Proteomes" id="UP000828251"/>
    </source>
</evidence>
<sequence>MTVEDLIVKLRIEENNRGETKRLNKATNPNFANANIMEVKKDSKKRKHSQIGSKLGSKVNLVDSNTRKWWLNTDATCHICCNKDSFVELVSCEKGEKLYMGNTARLRGKALRF</sequence>